<keyword evidence="2" id="KW-1185">Reference proteome</keyword>
<gene>
    <name evidence="1" type="ORF">PILCRDRAFT_92597</name>
</gene>
<name>A0A0C3F3A6_PILCF</name>
<evidence type="ECO:0000313" key="2">
    <source>
        <dbReference type="Proteomes" id="UP000054166"/>
    </source>
</evidence>
<proteinExistence type="predicted"/>
<organism evidence="1 2">
    <name type="scientific">Piloderma croceum (strain F 1598)</name>
    <dbReference type="NCBI Taxonomy" id="765440"/>
    <lineage>
        <taxon>Eukaryota</taxon>
        <taxon>Fungi</taxon>
        <taxon>Dikarya</taxon>
        <taxon>Basidiomycota</taxon>
        <taxon>Agaricomycotina</taxon>
        <taxon>Agaricomycetes</taxon>
        <taxon>Agaricomycetidae</taxon>
        <taxon>Atheliales</taxon>
        <taxon>Atheliaceae</taxon>
        <taxon>Piloderma</taxon>
    </lineage>
</organism>
<dbReference type="EMBL" id="KN833061">
    <property type="protein sequence ID" value="KIM74426.1"/>
    <property type="molecule type" value="Genomic_DNA"/>
</dbReference>
<sequence>MPLKTLGFKSSMWLGGGSEEVMELEVLCDSNIICDKIIWEGHYWIWMGPDWYLSLPLGSLGMSMDLGQYTLLRWDFNAINILHSGMFSTIIDNSHTYMLMKEDRIQLVAGDIGNRQMLPRKWLYGPHQ</sequence>
<dbReference type="InParanoid" id="A0A0C3F3A6"/>
<accession>A0A0C3F3A6</accession>
<dbReference type="Proteomes" id="UP000054166">
    <property type="component" value="Unassembled WGS sequence"/>
</dbReference>
<protein>
    <submittedName>
        <fullName evidence="1">Uncharacterized protein</fullName>
    </submittedName>
</protein>
<evidence type="ECO:0000313" key="1">
    <source>
        <dbReference type="EMBL" id="KIM74426.1"/>
    </source>
</evidence>
<reference evidence="1 2" key="1">
    <citation type="submission" date="2014-04" db="EMBL/GenBank/DDBJ databases">
        <authorList>
            <consortium name="DOE Joint Genome Institute"/>
            <person name="Kuo A."/>
            <person name="Tarkka M."/>
            <person name="Buscot F."/>
            <person name="Kohler A."/>
            <person name="Nagy L.G."/>
            <person name="Floudas D."/>
            <person name="Copeland A."/>
            <person name="Barry K.W."/>
            <person name="Cichocki N."/>
            <person name="Veneault-Fourrey C."/>
            <person name="LaButti K."/>
            <person name="Lindquist E.A."/>
            <person name="Lipzen A."/>
            <person name="Lundell T."/>
            <person name="Morin E."/>
            <person name="Murat C."/>
            <person name="Sun H."/>
            <person name="Tunlid A."/>
            <person name="Henrissat B."/>
            <person name="Grigoriev I.V."/>
            <person name="Hibbett D.S."/>
            <person name="Martin F."/>
            <person name="Nordberg H.P."/>
            <person name="Cantor M.N."/>
            <person name="Hua S.X."/>
        </authorList>
    </citation>
    <scope>NUCLEOTIDE SEQUENCE [LARGE SCALE GENOMIC DNA]</scope>
    <source>
        <strain evidence="1 2">F 1598</strain>
    </source>
</reference>
<dbReference type="AlphaFoldDB" id="A0A0C3F3A6"/>
<reference evidence="2" key="2">
    <citation type="submission" date="2015-01" db="EMBL/GenBank/DDBJ databases">
        <title>Evolutionary Origins and Diversification of the Mycorrhizal Mutualists.</title>
        <authorList>
            <consortium name="DOE Joint Genome Institute"/>
            <consortium name="Mycorrhizal Genomics Consortium"/>
            <person name="Kohler A."/>
            <person name="Kuo A."/>
            <person name="Nagy L.G."/>
            <person name="Floudas D."/>
            <person name="Copeland A."/>
            <person name="Barry K.W."/>
            <person name="Cichocki N."/>
            <person name="Veneault-Fourrey C."/>
            <person name="LaButti K."/>
            <person name="Lindquist E.A."/>
            <person name="Lipzen A."/>
            <person name="Lundell T."/>
            <person name="Morin E."/>
            <person name="Murat C."/>
            <person name="Riley R."/>
            <person name="Ohm R."/>
            <person name="Sun H."/>
            <person name="Tunlid A."/>
            <person name="Henrissat B."/>
            <person name="Grigoriev I.V."/>
            <person name="Hibbett D.S."/>
            <person name="Martin F."/>
        </authorList>
    </citation>
    <scope>NUCLEOTIDE SEQUENCE [LARGE SCALE GENOMIC DNA]</scope>
    <source>
        <strain evidence="2">F 1598</strain>
    </source>
</reference>
<dbReference type="HOGENOM" id="CLU_1960409_0_0_1"/>